<keyword evidence="2" id="KW-1185">Reference proteome</keyword>
<organism evidence="1 2">
    <name type="scientific">Araneus ventricosus</name>
    <name type="common">Orbweaver spider</name>
    <name type="synonym">Epeira ventricosa</name>
    <dbReference type="NCBI Taxonomy" id="182803"/>
    <lineage>
        <taxon>Eukaryota</taxon>
        <taxon>Metazoa</taxon>
        <taxon>Ecdysozoa</taxon>
        <taxon>Arthropoda</taxon>
        <taxon>Chelicerata</taxon>
        <taxon>Arachnida</taxon>
        <taxon>Araneae</taxon>
        <taxon>Araneomorphae</taxon>
        <taxon>Entelegynae</taxon>
        <taxon>Araneoidea</taxon>
        <taxon>Araneidae</taxon>
        <taxon>Araneus</taxon>
    </lineage>
</organism>
<name>A0A4Y2UER4_ARAVE</name>
<evidence type="ECO:0000313" key="2">
    <source>
        <dbReference type="Proteomes" id="UP000499080"/>
    </source>
</evidence>
<protein>
    <submittedName>
        <fullName evidence="1">Uncharacterized protein</fullName>
    </submittedName>
</protein>
<dbReference type="Proteomes" id="UP000499080">
    <property type="component" value="Unassembled WGS sequence"/>
</dbReference>
<dbReference type="EMBL" id="BGPR01036351">
    <property type="protein sequence ID" value="GBO11535.1"/>
    <property type="molecule type" value="Genomic_DNA"/>
</dbReference>
<comment type="caution">
    <text evidence="1">The sequence shown here is derived from an EMBL/GenBank/DDBJ whole genome shotgun (WGS) entry which is preliminary data.</text>
</comment>
<reference evidence="1 2" key="1">
    <citation type="journal article" date="2019" name="Sci. Rep.">
        <title>Orb-weaving spider Araneus ventricosus genome elucidates the spidroin gene catalogue.</title>
        <authorList>
            <person name="Kono N."/>
            <person name="Nakamura H."/>
            <person name="Ohtoshi R."/>
            <person name="Moran D.A.P."/>
            <person name="Shinohara A."/>
            <person name="Yoshida Y."/>
            <person name="Fujiwara M."/>
            <person name="Mori M."/>
            <person name="Tomita M."/>
            <person name="Arakawa K."/>
        </authorList>
    </citation>
    <scope>NUCLEOTIDE SEQUENCE [LARGE SCALE GENOMIC DNA]</scope>
</reference>
<dbReference type="AlphaFoldDB" id="A0A4Y2UER4"/>
<sequence length="116" mass="13266">MHIATIGRFSSYIATIMGVSHPPHCPTIMLHFIITHIATIMTRLSHHRAIYLRIRRFLIRRTVPRSWMFSHPAHFFRTPPVQVKTARCVSPVAAEFLSPIRSARAVHAFTVFSHAA</sequence>
<gene>
    <name evidence="1" type="ORF">AVEN_472_1</name>
</gene>
<proteinExistence type="predicted"/>
<evidence type="ECO:0000313" key="1">
    <source>
        <dbReference type="EMBL" id="GBO11535.1"/>
    </source>
</evidence>
<accession>A0A4Y2UER4</accession>